<keyword evidence="7" id="KW-0539">Nucleus</keyword>
<feature type="compositionally biased region" description="Polar residues" evidence="11">
    <location>
        <begin position="546"/>
        <end position="555"/>
    </location>
</feature>
<evidence type="ECO:0000256" key="11">
    <source>
        <dbReference type="SAM" id="MobiDB-lite"/>
    </source>
</evidence>
<dbReference type="PANTHER" id="PTHR47257">
    <property type="entry name" value="PH-RESPONSE TRANSCRIPTION FACTOR PACC/RIM101"/>
    <property type="match status" value="1"/>
</dbReference>
<feature type="domain" description="C2H2-type" evidence="12">
    <location>
        <begin position="254"/>
        <end position="283"/>
    </location>
</feature>
<feature type="compositionally biased region" description="Low complexity" evidence="11">
    <location>
        <begin position="113"/>
        <end position="178"/>
    </location>
</feature>
<gene>
    <name evidence="13" type="ORF">NADFUDRAFT_47998</name>
</gene>
<feature type="compositionally biased region" description="Low complexity" evidence="11">
    <location>
        <begin position="574"/>
        <end position="590"/>
    </location>
</feature>
<comment type="subcellular location">
    <subcellularLocation>
        <location evidence="1">Nucleus</location>
    </subcellularLocation>
</comment>
<feature type="region of interest" description="Disordered" evidence="11">
    <location>
        <begin position="747"/>
        <end position="771"/>
    </location>
</feature>
<name>A0A1E3PDX6_9ASCO</name>
<keyword evidence="3" id="KW-0479">Metal-binding</keyword>
<feature type="region of interest" description="Disordered" evidence="11">
    <location>
        <begin position="1"/>
        <end position="29"/>
    </location>
</feature>
<evidence type="ECO:0000256" key="4">
    <source>
        <dbReference type="ARBA" id="ARBA00022737"/>
    </source>
</evidence>
<keyword evidence="2" id="KW-0678">Repressor</keyword>
<dbReference type="GO" id="GO:0008270">
    <property type="term" value="F:zinc ion binding"/>
    <property type="evidence" value="ECO:0007669"/>
    <property type="project" value="UniProtKB-KW"/>
</dbReference>
<evidence type="ECO:0000256" key="6">
    <source>
        <dbReference type="ARBA" id="ARBA00022833"/>
    </source>
</evidence>
<evidence type="ECO:0000256" key="7">
    <source>
        <dbReference type="ARBA" id="ARBA00023242"/>
    </source>
</evidence>
<feature type="compositionally biased region" description="Polar residues" evidence="11">
    <location>
        <begin position="92"/>
        <end position="104"/>
    </location>
</feature>
<keyword evidence="6" id="KW-0862">Zinc</keyword>
<evidence type="ECO:0000256" key="9">
    <source>
        <dbReference type="PROSITE-ProRule" id="PRU00042"/>
    </source>
</evidence>
<keyword evidence="10" id="KW-0175">Coiled coil</keyword>
<accession>A0A1E3PDX6</accession>
<feature type="compositionally biased region" description="Acidic residues" evidence="11">
    <location>
        <begin position="755"/>
        <end position="767"/>
    </location>
</feature>
<feature type="domain" description="C2H2-type" evidence="12">
    <location>
        <begin position="284"/>
        <end position="311"/>
    </location>
</feature>
<dbReference type="FunFam" id="3.30.160.60:FF:002343">
    <property type="entry name" value="Zinc finger protein 33A"/>
    <property type="match status" value="1"/>
</dbReference>
<feature type="compositionally biased region" description="Basic residues" evidence="11">
    <location>
        <begin position="520"/>
        <end position="542"/>
    </location>
</feature>
<dbReference type="Proteomes" id="UP000095009">
    <property type="component" value="Unassembled WGS sequence"/>
</dbReference>
<proteinExistence type="inferred from homology"/>
<comment type="similarity">
    <text evidence="8">Belongs to the pacC/RIM101 family.</text>
</comment>
<feature type="compositionally biased region" description="Low complexity" evidence="11">
    <location>
        <begin position="19"/>
        <end position="29"/>
    </location>
</feature>
<keyword evidence="14" id="KW-1185">Reference proteome</keyword>
<evidence type="ECO:0000259" key="12">
    <source>
        <dbReference type="PROSITE" id="PS50157"/>
    </source>
</evidence>
<evidence type="ECO:0000256" key="5">
    <source>
        <dbReference type="ARBA" id="ARBA00022771"/>
    </source>
</evidence>
<reference evidence="13 14" key="1">
    <citation type="journal article" date="2016" name="Proc. Natl. Acad. Sci. U.S.A.">
        <title>Comparative genomics of biotechnologically important yeasts.</title>
        <authorList>
            <person name="Riley R."/>
            <person name="Haridas S."/>
            <person name="Wolfe K.H."/>
            <person name="Lopes M.R."/>
            <person name="Hittinger C.T."/>
            <person name="Goeker M."/>
            <person name="Salamov A.A."/>
            <person name="Wisecaver J.H."/>
            <person name="Long T.M."/>
            <person name="Calvey C.H."/>
            <person name="Aerts A.L."/>
            <person name="Barry K.W."/>
            <person name="Choi C."/>
            <person name="Clum A."/>
            <person name="Coughlan A.Y."/>
            <person name="Deshpande S."/>
            <person name="Douglass A.P."/>
            <person name="Hanson S.J."/>
            <person name="Klenk H.-P."/>
            <person name="LaButti K.M."/>
            <person name="Lapidus A."/>
            <person name="Lindquist E.A."/>
            <person name="Lipzen A.M."/>
            <person name="Meier-Kolthoff J.P."/>
            <person name="Ohm R.A."/>
            <person name="Otillar R.P."/>
            <person name="Pangilinan J.L."/>
            <person name="Peng Y."/>
            <person name="Rokas A."/>
            <person name="Rosa C.A."/>
            <person name="Scheuner C."/>
            <person name="Sibirny A.A."/>
            <person name="Slot J.C."/>
            <person name="Stielow J.B."/>
            <person name="Sun H."/>
            <person name="Kurtzman C.P."/>
            <person name="Blackwell M."/>
            <person name="Grigoriev I.V."/>
            <person name="Jeffries T.W."/>
        </authorList>
    </citation>
    <scope>NUCLEOTIDE SEQUENCE [LARGE SCALE GENOMIC DNA]</scope>
    <source>
        <strain evidence="13 14">DSM 6958</strain>
    </source>
</reference>
<evidence type="ECO:0000256" key="10">
    <source>
        <dbReference type="SAM" id="Coils"/>
    </source>
</evidence>
<dbReference type="InterPro" id="IPR013087">
    <property type="entry name" value="Znf_C2H2_type"/>
</dbReference>
<dbReference type="PANTHER" id="PTHR47257:SF1">
    <property type="entry name" value="PH-RESPONSE TRANSCRIPTION FACTOR PACC_RIM101"/>
    <property type="match status" value="1"/>
</dbReference>
<feature type="region of interest" description="Disordered" evidence="11">
    <location>
        <begin position="92"/>
        <end position="216"/>
    </location>
</feature>
<dbReference type="AlphaFoldDB" id="A0A1E3PDX6"/>
<dbReference type="SUPFAM" id="SSF57667">
    <property type="entry name" value="beta-beta-alpha zinc fingers"/>
    <property type="match status" value="1"/>
</dbReference>
<dbReference type="PROSITE" id="PS00028">
    <property type="entry name" value="ZINC_FINGER_C2H2_1"/>
    <property type="match status" value="1"/>
</dbReference>
<dbReference type="STRING" id="857566.A0A1E3PDX6"/>
<feature type="coiled-coil region" evidence="10">
    <location>
        <begin position="790"/>
        <end position="817"/>
    </location>
</feature>
<evidence type="ECO:0000256" key="8">
    <source>
        <dbReference type="ARBA" id="ARBA00038089"/>
    </source>
</evidence>
<evidence type="ECO:0000256" key="1">
    <source>
        <dbReference type="ARBA" id="ARBA00004123"/>
    </source>
</evidence>
<dbReference type="InterPro" id="IPR050806">
    <property type="entry name" value="pacC/RIM101"/>
</dbReference>
<evidence type="ECO:0000313" key="14">
    <source>
        <dbReference type="Proteomes" id="UP000095009"/>
    </source>
</evidence>
<feature type="region of interest" description="Disordered" evidence="11">
    <location>
        <begin position="519"/>
        <end position="590"/>
    </location>
</feature>
<dbReference type="Gene3D" id="3.30.160.60">
    <property type="entry name" value="Classic Zinc Finger"/>
    <property type="match status" value="2"/>
</dbReference>
<feature type="compositionally biased region" description="Polar residues" evidence="11">
    <location>
        <begin position="619"/>
        <end position="644"/>
    </location>
</feature>
<evidence type="ECO:0000256" key="3">
    <source>
        <dbReference type="ARBA" id="ARBA00022723"/>
    </source>
</evidence>
<dbReference type="GO" id="GO:0005634">
    <property type="term" value="C:nucleus"/>
    <property type="evidence" value="ECO:0007669"/>
    <property type="project" value="UniProtKB-SubCell"/>
</dbReference>
<keyword evidence="5 9" id="KW-0863">Zinc-finger</keyword>
<evidence type="ECO:0000313" key="13">
    <source>
        <dbReference type="EMBL" id="ODQ63649.1"/>
    </source>
</evidence>
<dbReference type="InterPro" id="IPR036236">
    <property type="entry name" value="Znf_C2H2_sf"/>
</dbReference>
<feature type="region of interest" description="Disordered" evidence="11">
    <location>
        <begin position="605"/>
        <end position="676"/>
    </location>
</feature>
<organism evidence="13 14">
    <name type="scientific">Nadsonia fulvescens var. elongata DSM 6958</name>
    <dbReference type="NCBI Taxonomy" id="857566"/>
    <lineage>
        <taxon>Eukaryota</taxon>
        <taxon>Fungi</taxon>
        <taxon>Dikarya</taxon>
        <taxon>Ascomycota</taxon>
        <taxon>Saccharomycotina</taxon>
        <taxon>Dipodascomycetes</taxon>
        <taxon>Dipodascales</taxon>
        <taxon>Dipodascales incertae sedis</taxon>
        <taxon>Nadsonia</taxon>
    </lineage>
</organism>
<feature type="compositionally biased region" description="Low complexity" evidence="11">
    <location>
        <begin position="201"/>
        <end position="216"/>
    </location>
</feature>
<evidence type="ECO:0000256" key="2">
    <source>
        <dbReference type="ARBA" id="ARBA00022491"/>
    </source>
</evidence>
<dbReference type="SMART" id="SM00355">
    <property type="entry name" value="ZnF_C2H2"/>
    <property type="match status" value="3"/>
</dbReference>
<keyword evidence="4" id="KW-0677">Repeat</keyword>
<dbReference type="EMBL" id="KV454414">
    <property type="protein sequence ID" value="ODQ63649.1"/>
    <property type="molecule type" value="Genomic_DNA"/>
</dbReference>
<dbReference type="GO" id="GO:0045944">
    <property type="term" value="P:positive regulation of transcription by RNA polymerase II"/>
    <property type="evidence" value="ECO:0007669"/>
    <property type="project" value="TreeGrafter"/>
</dbReference>
<protein>
    <recommendedName>
        <fullName evidence="12">C2H2-type domain-containing protein</fullName>
    </recommendedName>
</protein>
<feature type="compositionally biased region" description="Polar residues" evidence="11">
    <location>
        <begin position="654"/>
        <end position="669"/>
    </location>
</feature>
<sequence>MELHNLDLNLGHSHGHSYGPNTTPPLTTSTGTNLDQLLLGKAMDATALLVNDLDDISGVRMVPGNSLNSDNNHMNVNLQGSLTLNNLTPVVEDLSSSSTGNTPGPITPVRSPQYQHQSRNQQTQQQAQNQKVQLQLQHQKAQQHNIASPPSSLSSSSPLASVGSPLSSVCSSSSSMPEPSGPKPVNNSSPAESGGLEPILGSSPSGSVTSSATPSTEYPCKWGNCNTTHATVEDLYHHLCNDHVGRKINNNLNLTCGWAGCNVATVKRDHITSHIRVHIPFKPFKCTTCAKSFKRPQDLKKHIKTHADDFSQPSPHSQIHNHGPMSHQSYIYGYGNAGLGNANHNYAPPPMANYGYSFDPYGSYGYNAANPPSYAPNGTSPTRASLSPLHHHHSLYPNNGIATSTSTHATTTAPVNAGKRPFDAVTEFLDDAKRGKYMNHSVSGSMSASTAPVYNADMIARLSQIEAVLPYEPNHGQVQNQSQTATSLTAPLLNTIKSSQEMANVDNYLNQLSHNIYSHSHNHGHGPHHAHGHALGHAHHGNVHGQQNHTPSQGLRDSFEEYAPLTVPEPPQQPLQLPQQQQLQSGGQPSQINVYPVLETLYNPNNNNENISTGNGGNYNVSQLPQVPMASTSSTPSYTNQHLSHNYGHGLSHGFSQGQSLHNTYPPSHNNIGGTNTNMGSMGGINNGGYYPQLASRFEYDPSRKYSVGITQKASIIEKEPSKVSDNDSSNLDDMAHKLAGLSITSSKDVNNDDYLSDNDNDNDDETVENKNKTAQRHLLLVERLRVLLRQTFEASLEEAEKDNKENNSQNLENEEIKAVKSGLYPVIAF</sequence>
<dbReference type="OrthoDB" id="6155966at2759"/>
<dbReference type="PROSITE" id="PS50157">
    <property type="entry name" value="ZINC_FINGER_C2H2_2"/>
    <property type="match status" value="2"/>
</dbReference>